<dbReference type="PANTHER" id="PTHR21240:SF28">
    <property type="entry name" value="ISO-OROTATE DECARBOXYLASE (EUROFUNG)"/>
    <property type="match status" value="1"/>
</dbReference>
<keyword evidence="4" id="KW-0378">Hydrolase</keyword>
<protein>
    <submittedName>
        <fullName evidence="4">Amidohydrolase 2</fullName>
    </submittedName>
</protein>
<accession>E3J592</accession>
<keyword evidence="5" id="KW-1185">Reference proteome</keyword>
<dbReference type="InterPro" id="IPR006680">
    <property type="entry name" value="Amidohydro-rel"/>
</dbReference>
<dbReference type="GO" id="GO:0019748">
    <property type="term" value="P:secondary metabolic process"/>
    <property type="evidence" value="ECO:0007669"/>
    <property type="project" value="TreeGrafter"/>
</dbReference>
<evidence type="ECO:0000256" key="2">
    <source>
        <dbReference type="SAM" id="MobiDB-lite"/>
    </source>
</evidence>
<dbReference type="KEGG" id="fri:FraEuI1c_2657"/>
<dbReference type="PROSITE" id="PS51318">
    <property type="entry name" value="TAT"/>
    <property type="match status" value="1"/>
</dbReference>
<gene>
    <name evidence="4" type="ordered locus">FraEuI1c_2657</name>
</gene>
<dbReference type="STRING" id="298654.FraEuI1c_2657"/>
<keyword evidence="1" id="KW-0456">Lyase</keyword>
<evidence type="ECO:0000313" key="4">
    <source>
        <dbReference type="EMBL" id="ADP80690.1"/>
    </source>
</evidence>
<dbReference type="EMBL" id="CP002299">
    <property type="protein sequence ID" value="ADP80690.1"/>
    <property type="molecule type" value="Genomic_DNA"/>
</dbReference>
<feature type="region of interest" description="Disordered" evidence="2">
    <location>
        <begin position="1"/>
        <end position="21"/>
    </location>
</feature>
<evidence type="ECO:0000259" key="3">
    <source>
        <dbReference type="Pfam" id="PF04909"/>
    </source>
</evidence>
<dbReference type="InterPro" id="IPR032465">
    <property type="entry name" value="ACMSD"/>
</dbReference>
<feature type="domain" description="Amidohydrolase-related" evidence="3">
    <location>
        <begin position="75"/>
        <end position="380"/>
    </location>
</feature>
<dbReference type="AlphaFoldDB" id="E3J592"/>
<dbReference type="Proteomes" id="UP000002484">
    <property type="component" value="Chromosome"/>
</dbReference>
<dbReference type="GO" id="GO:0005737">
    <property type="term" value="C:cytoplasm"/>
    <property type="evidence" value="ECO:0007669"/>
    <property type="project" value="TreeGrafter"/>
</dbReference>
<sequence length="388" mass="40113">MRDENTLDESQPFQGLDSPAPHRRSLLWGAAALGAAALAPSAAATASAAATPSAAPSPSAAAPSPAPAANANGRIDVHHHAIPPAAHQWMVDHGLLPPVGGPPWANWTAESSLAIMDETGVAASVLSGPAPSEFLTSLTPAQIAESTRVGNDALGQVISDHPTRFGFFAAAPVANVDVALTEIGYSLDTLHADGVVLSMHAGGQYLGDPAFDPILAELDRRHAVVFTHPYNLPGCSGAPVPDFLVDFLADTTRAAVKMLLAGVFDRYPNISFILPHGGGFFPLLASRLQLGSYLGVGVSQAVATRAIRRCWYDSAAPISPGATPSLLAAVGAEKLLFGSDFPASTADGARLNARAIDTDPVLSPGVRRQINRENARRLLPALAQRIGG</sequence>
<dbReference type="GO" id="GO:0016831">
    <property type="term" value="F:carboxy-lyase activity"/>
    <property type="evidence" value="ECO:0007669"/>
    <property type="project" value="InterPro"/>
</dbReference>
<name>E3J592_PSEI1</name>
<dbReference type="InParanoid" id="E3J592"/>
<dbReference type="eggNOG" id="COG2159">
    <property type="taxonomic scope" value="Bacteria"/>
</dbReference>
<dbReference type="GO" id="GO:0016787">
    <property type="term" value="F:hydrolase activity"/>
    <property type="evidence" value="ECO:0007669"/>
    <property type="project" value="UniProtKB-KW"/>
</dbReference>
<dbReference type="PANTHER" id="PTHR21240">
    <property type="entry name" value="2-AMINO-3-CARBOXYLMUCONATE-6-SEMIALDEHYDE DECARBOXYLASE"/>
    <property type="match status" value="1"/>
</dbReference>
<dbReference type="SUPFAM" id="SSF51556">
    <property type="entry name" value="Metallo-dependent hydrolases"/>
    <property type="match status" value="1"/>
</dbReference>
<dbReference type="RefSeq" id="WP_013423808.1">
    <property type="nucleotide sequence ID" value="NC_014666.1"/>
</dbReference>
<dbReference type="Pfam" id="PF04909">
    <property type="entry name" value="Amidohydro_2"/>
    <property type="match status" value="1"/>
</dbReference>
<evidence type="ECO:0000313" key="5">
    <source>
        <dbReference type="Proteomes" id="UP000002484"/>
    </source>
</evidence>
<dbReference type="HOGENOM" id="CLU_039329_2_1_11"/>
<reference evidence="4 5" key="1">
    <citation type="submission" date="2010-10" db="EMBL/GenBank/DDBJ databases">
        <title>Complete sequence of Frankia sp. EuI1c.</title>
        <authorList>
            <consortium name="US DOE Joint Genome Institute"/>
            <person name="Lucas S."/>
            <person name="Copeland A."/>
            <person name="Lapidus A."/>
            <person name="Cheng J.-F."/>
            <person name="Bruce D."/>
            <person name="Goodwin L."/>
            <person name="Pitluck S."/>
            <person name="Chertkov O."/>
            <person name="Detter J.C."/>
            <person name="Han C."/>
            <person name="Tapia R."/>
            <person name="Land M."/>
            <person name="Hauser L."/>
            <person name="Jeffries C."/>
            <person name="Kyrpides N."/>
            <person name="Ivanova N."/>
            <person name="Mikhailova N."/>
            <person name="Beauchemin N."/>
            <person name="Sen A."/>
            <person name="Sur S.A."/>
            <person name="Gtari M."/>
            <person name="Wall L."/>
            <person name="Tisa L."/>
            <person name="Woyke T."/>
        </authorList>
    </citation>
    <scope>NUCLEOTIDE SEQUENCE [LARGE SCALE GENOMIC DNA]</scope>
    <source>
        <strain evidence="5">DSM 45817 / CECT 9037 / EuI1c</strain>
    </source>
</reference>
<dbReference type="Gene3D" id="3.20.20.140">
    <property type="entry name" value="Metal-dependent hydrolases"/>
    <property type="match status" value="1"/>
</dbReference>
<proteinExistence type="predicted"/>
<organism evidence="4 5">
    <name type="scientific">Pseudofrankia inefficax (strain DSM 45817 / CECT 9037 / DDB 130130 / EuI1c)</name>
    <name type="common">Frankia inefficax</name>
    <dbReference type="NCBI Taxonomy" id="298654"/>
    <lineage>
        <taxon>Bacteria</taxon>
        <taxon>Bacillati</taxon>
        <taxon>Actinomycetota</taxon>
        <taxon>Actinomycetes</taxon>
        <taxon>Frankiales</taxon>
        <taxon>Frankiaceae</taxon>
        <taxon>Pseudofrankia</taxon>
    </lineage>
</organism>
<feature type="region of interest" description="Disordered" evidence="2">
    <location>
        <begin position="52"/>
        <end position="71"/>
    </location>
</feature>
<evidence type="ECO:0000256" key="1">
    <source>
        <dbReference type="ARBA" id="ARBA00023239"/>
    </source>
</evidence>
<dbReference type="InterPro" id="IPR032466">
    <property type="entry name" value="Metal_Hydrolase"/>
</dbReference>
<dbReference type="InterPro" id="IPR006311">
    <property type="entry name" value="TAT_signal"/>
</dbReference>